<protein>
    <submittedName>
        <fullName evidence="1">Uncharacterized protein</fullName>
    </submittedName>
</protein>
<name>K4ANB3_SETIT</name>
<dbReference type="EnsemblPlants" id="KQK87268">
    <property type="protein sequence ID" value="KQK87268"/>
    <property type="gene ID" value="SETIT_040410mg"/>
</dbReference>
<keyword evidence="2" id="KW-1185">Reference proteome</keyword>
<proteinExistence type="predicted"/>
<dbReference type="HOGENOM" id="CLU_2762653_0_0_1"/>
<dbReference type="InParanoid" id="K4ANB3"/>
<dbReference type="AlphaFoldDB" id="K4ANB3"/>
<dbReference type="Proteomes" id="UP000004995">
    <property type="component" value="Unassembled WGS sequence"/>
</dbReference>
<dbReference type="EMBL" id="AGNK02005378">
    <property type="status" value="NOT_ANNOTATED_CDS"/>
    <property type="molecule type" value="Genomic_DNA"/>
</dbReference>
<organism evidence="1 2">
    <name type="scientific">Setaria italica</name>
    <name type="common">Foxtail millet</name>
    <name type="synonym">Panicum italicum</name>
    <dbReference type="NCBI Taxonomy" id="4555"/>
    <lineage>
        <taxon>Eukaryota</taxon>
        <taxon>Viridiplantae</taxon>
        <taxon>Streptophyta</taxon>
        <taxon>Embryophyta</taxon>
        <taxon>Tracheophyta</taxon>
        <taxon>Spermatophyta</taxon>
        <taxon>Magnoliopsida</taxon>
        <taxon>Liliopsida</taxon>
        <taxon>Poales</taxon>
        <taxon>Poaceae</taxon>
        <taxon>PACMAD clade</taxon>
        <taxon>Panicoideae</taxon>
        <taxon>Panicodae</taxon>
        <taxon>Paniceae</taxon>
        <taxon>Cenchrinae</taxon>
        <taxon>Setaria</taxon>
    </lineage>
</organism>
<accession>K4ANB3</accession>
<reference evidence="2" key="1">
    <citation type="journal article" date="2012" name="Nat. Biotechnol.">
        <title>Reference genome sequence of the model plant Setaria.</title>
        <authorList>
            <person name="Bennetzen J.L."/>
            <person name="Schmutz J."/>
            <person name="Wang H."/>
            <person name="Percifield R."/>
            <person name="Hawkins J."/>
            <person name="Pontaroli A.C."/>
            <person name="Estep M."/>
            <person name="Feng L."/>
            <person name="Vaughn J.N."/>
            <person name="Grimwood J."/>
            <person name="Jenkins J."/>
            <person name="Barry K."/>
            <person name="Lindquist E."/>
            <person name="Hellsten U."/>
            <person name="Deshpande S."/>
            <person name="Wang X."/>
            <person name="Wu X."/>
            <person name="Mitros T."/>
            <person name="Triplett J."/>
            <person name="Yang X."/>
            <person name="Ye C.Y."/>
            <person name="Mauro-Herrera M."/>
            <person name="Wang L."/>
            <person name="Li P."/>
            <person name="Sharma M."/>
            <person name="Sharma R."/>
            <person name="Ronald P.C."/>
            <person name="Panaud O."/>
            <person name="Kellogg E.A."/>
            <person name="Brutnell T.P."/>
            <person name="Doust A.N."/>
            <person name="Tuskan G.A."/>
            <person name="Rokhsar D."/>
            <person name="Devos K.M."/>
        </authorList>
    </citation>
    <scope>NUCLEOTIDE SEQUENCE [LARGE SCALE GENOMIC DNA]</scope>
    <source>
        <strain evidence="2">cv. Yugu1</strain>
    </source>
</reference>
<evidence type="ECO:0000313" key="1">
    <source>
        <dbReference type="EnsemblPlants" id="KQK87268"/>
    </source>
</evidence>
<dbReference type="Gramene" id="KQK87268">
    <property type="protein sequence ID" value="KQK87268"/>
    <property type="gene ID" value="SETIT_040410mg"/>
</dbReference>
<reference evidence="1" key="2">
    <citation type="submission" date="2018-08" db="UniProtKB">
        <authorList>
            <consortium name="EnsemblPlants"/>
        </authorList>
    </citation>
    <scope>IDENTIFICATION</scope>
    <source>
        <strain evidence="1">Yugu1</strain>
    </source>
</reference>
<evidence type="ECO:0000313" key="2">
    <source>
        <dbReference type="Proteomes" id="UP000004995"/>
    </source>
</evidence>
<sequence>MTCLADASFLGVVVDDLRQPASYRLRPAAHPPLPACIHALHLPGRPAGREHAPEGHFFQRDNLPPAVISV</sequence>